<feature type="short sequence motif" description="GXSXG" evidence="4">
    <location>
        <begin position="54"/>
        <end position="58"/>
    </location>
</feature>
<evidence type="ECO:0000313" key="7">
    <source>
        <dbReference type="Proteomes" id="UP001595791"/>
    </source>
</evidence>
<feature type="domain" description="PNPLA" evidence="5">
    <location>
        <begin position="18"/>
        <end position="237"/>
    </location>
</feature>
<accession>A0ABV8MLY7</accession>
<dbReference type="Proteomes" id="UP001595791">
    <property type="component" value="Unassembled WGS sequence"/>
</dbReference>
<dbReference type="PANTHER" id="PTHR14226">
    <property type="entry name" value="NEUROPATHY TARGET ESTERASE/SWISS CHEESE D.MELANOGASTER"/>
    <property type="match status" value="1"/>
</dbReference>
<feature type="short sequence motif" description="DGA/G" evidence="4">
    <location>
        <begin position="224"/>
        <end position="226"/>
    </location>
</feature>
<dbReference type="PROSITE" id="PS51635">
    <property type="entry name" value="PNPLA"/>
    <property type="match status" value="1"/>
</dbReference>
<dbReference type="Pfam" id="PF01734">
    <property type="entry name" value="Patatin"/>
    <property type="match status" value="1"/>
</dbReference>
<sequence length="415" mass="46823">MSLPQRTHSKTRPTIGINLAAGGPLGAIYEVGALCALAEALEGIDFTELDVYVGVSAGGFIAAGLANRISPQEMYDIFIANNSSQYQFEPEIFLRPAYREYFRRALSIPELMLDALWEFITHPREVGLLGAFMQLSHAIPTGLFDNEEIDRFLTRIFTSQGRTNDFRALDKKLYIVATDLDTGRSVKFGDRQHGHVPISKAVQASAALPGLFPPVEIDGDHYVDGALKKTLHASISLDEDADLVLCINPIVPFDARLSPHGHPNTRDRLMRGGLPVVLSQTFRSIIHSRMRVGMQHYAHAYAGADVVLFEPDHGDEELFFSNVFSYSDRENMCEHAYQHTRADLRRRADELEPLFARHGIRLSRSVLEEDRYLSAKARDTYQVKQETRPQPETPIDRLYYTLDLLDHWLHSSRES</sequence>
<comment type="caution">
    <text evidence="6">The sequence shown here is derived from an EMBL/GenBank/DDBJ whole genome shotgun (WGS) entry which is preliminary data.</text>
</comment>
<evidence type="ECO:0000256" key="2">
    <source>
        <dbReference type="ARBA" id="ARBA00022963"/>
    </source>
</evidence>
<evidence type="ECO:0000256" key="3">
    <source>
        <dbReference type="ARBA" id="ARBA00023098"/>
    </source>
</evidence>
<evidence type="ECO:0000256" key="1">
    <source>
        <dbReference type="ARBA" id="ARBA00022801"/>
    </source>
</evidence>
<protein>
    <submittedName>
        <fullName evidence="6">Patatin-like phospholipase family protein</fullName>
    </submittedName>
</protein>
<dbReference type="Gene3D" id="3.40.1090.10">
    <property type="entry name" value="Cytosolic phospholipase A2 catalytic domain"/>
    <property type="match status" value="2"/>
</dbReference>
<comment type="caution">
    <text evidence="4">Lacks conserved residue(s) required for the propagation of feature annotation.</text>
</comment>
<evidence type="ECO:0000259" key="5">
    <source>
        <dbReference type="PROSITE" id="PS51635"/>
    </source>
</evidence>
<feature type="active site" description="Nucleophile" evidence="4">
    <location>
        <position position="56"/>
    </location>
</feature>
<keyword evidence="1 4" id="KW-0378">Hydrolase</keyword>
<evidence type="ECO:0000256" key="4">
    <source>
        <dbReference type="PROSITE-ProRule" id="PRU01161"/>
    </source>
</evidence>
<keyword evidence="3 4" id="KW-0443">Lipid metabolism</keyword>
<dbReference type="InterPro" id="IPR002641">
    <property type="entry name" value="PNPLA_dom"/>
</dbReference>
<name>A0ABV8MLY7_9NEIS</name>
<proteinExistence type="predicted"/>
<keyword evidence="7" id="KW-1185">Reference proteome</keyword>
<organism evidence="6 7">
    <name type="scientific">Chitinimonas lacunae</name>
    <dbReference type="NCBI Taxonomy" id="1963018"/>
    <lineage>
        <taxon>Bacteria</taxon>
        <taxon>Pseudomonadati</taxon>
        <taxon>Pseudomonadota</taxon>
        <taxon>Betaproteobacteria</taxon>
        <taxon>Neisseriales</taxon>
        <taxon>Chitinibacteraceae</taxon>
        <taxon>Chitinimonas</taxon>
    </lineage>
</organism>
<dbReference type="PANTHER" id="PTHR14226:SF57">
    <property type="entry name" value="BLR7027 PROTEIN"/>
    <property type="match status" value="1"/>
</dbReference>
<evidence type="ECO:0000313" key="6">
    <source>
        <dbReference type="EMBL" id="MFC4157870.1"/>
    </source>
</evidence>
<dbReference type="EMBL" id="JBHSBU010000001">
    <property type="protein sequence ID" value="MFC4157870.1"/>
    <property type="molecule type" value="Genomic_DNA"/>
</dbReference>
<dbReference type="InterPro" id="IPR050301">
    <property type="entry name" value="NTE"/>
</dbReference>
<gene>
    <name evidence="6" type="ORF">ACFOW7_00735</name>
</gene>
<keyword evidence="2 4" id="KW-0442">Lipid degradation</keyword>
<feature type="active site" description="Proton acceptor" evidence="4">
    <location>
        <position position="224"/>
    </location>
</feature>
<dbReference type="InterPro" id="IPR016035">
    <property type="entry name" value="Acyl_Trfase/lysoPLipase"/>
</dbReference>
<reference evidence="7" key="1">
    <citation type="journal article" date="2019" name="Int. J. Syst. Evol. Microbiol.">
        <title>The Global Catalogue of Microorganisms (GCM) 10K type strain sequencing project: providing services to taxonomists for standard genome sequencing and annotation.</title>
        <authorList>
            <consortium name="The Broad Institute Genomics Platform"/>
            <consortium name="The Broad Institute Genome Sequencing Center for Infectious Disease"/>
            <person name="Wu L."/>
            <person name="Ma J."/>
        </authorList>
    </citation>
    <scope>NUCLEOTIDE SEQUENCE [LARGE SCALE GENOMIC DNA]</scope>
    <source>
        <strain evidence="7">LMG 29894</strain>
    </source>
</reference>
<dbReference type="SUPFAM" id="SSF52151">
    <property type="entry name" value="FabD/lysophospholipase-like"/>
    <property type="match status" value="1"/>
</dbReference>
<dbReference type="RefSeq" id="WP_378159967.1">
    <property type="nucleotide sequence ID" value="NZ_JBHSBU010000001.1"/>
</dbReference>